<keyword evidence="1" id="KW-1133">Transmembrane helix</keyword>
<dbReference type="OrthoDB" id="5414910at2"/>
<comment type="caution">
    <text evidence="2">The sequence shown here is derived from an EMBL/GenBank/DDBJ whole genome shotgun (WGS) entry which is preliminary data.</text>
</comment>
<dbReference type="STRING" id="1592317.DPF_1692"/>
<protein>
    <recommendedName>
        <fullName evidence="4">Pilus assembly protein PilM</fullName>
    </recommendedName>
</protein>
<accession>A0A194AI19</accession>
<dbReference type="RefSeq" id="WP_069859044.1">
    <property type="nucleotide sequence ID" value="NZ_BDFE01000016.1"/>
</dbReference>
<feature type="transmembrane region" description="Helical" evidence="1">
    <location>
        <begin position="445"/>
        <end position="463"/>
    </location>
</feature>
<dbReference type="EMBL" id="BDFE01000016">
    <property type="protein sequence ID" value="GAU08973.1"/>
    <property type="molecule type" value="Genomic_DNA"/>
</dbReference>
<keyword evidence="1" id="KW-0812">Transmembrane</keyword>
<sequence>MPNKDISSTDNLLEIIRGKKDLTQDVVGQAGKDIRIRRTSAVTSVVFDPGKTTVGLSVAKEGIHVFAVERVHAVKRLVAYRFLANNTDRDLDWDTAYDMLSKENIVATFQMKKTRNWAILASDSIDFWNVSIPRSVDSKGIPNAVYWAAKKKKTFDEAEVVFDYYFIDKCTEKGIDKNRFGAYAVPRTKMREVQALYDKLGVSLSGIATFPLCAGNLLGQTGTTDNGIVAVVDVKSQWSRIDLYHKNALAFSRRIKTGEVSFVDAIREHSAMLLTQDEETPDDGSPKVVAPNTMTDQEALALLHAYFQQGQGETLEENPSTDIMEFIEPAARRLVSQIERTFAYFRTTMQIPAPVKLVFVGRLANFTPLVNYVGAQLDMEAEILDPFALPGLSVATPIPKSPWDRFGYADACAAALSSSDPASNLLHGFRDRIRDKRLASLHKKMAMGFVVLLAALLVVFAWASKERRHKVAEYHSLEQELASYPEKITPTGTRNLLAAVKDRHDYLQKYRQRFEPVAAFAEIATLTPHTIEISSILTSNGENGDKPGSLIIDGYVTGESGMQDSYLSNYIVMLDKSPLFTSPEIQRREMEQGGNGDTIHFVVSVTMS</sequence>
<dbReference type="PANTHER" id="PTHR32432:SF3">
    <property type="entry name" value="ETHANOLAMINE UTILIZATION PROTEIN EUTJ"/>
    <property type="match status" value="1"/>
</dbReference>
<evidence type="ECO:0008006" key="4">
    <source>
        <dbReference type="Google" id="ProtNLM"/>
    </source>
</evidence>
<dbReference type="InterPro" id="IPR050696">
    <property type="entry name" value="FtsA/MreB"/>
</dbReference>
<name>A0A194AI19_9BACT</name>
<keyword evidence="1" id="KW-0472">Membrane</keyword>
<dbReference type="Proteomes" id="UP000095200">
    <property type="component" value="Unassembled WGS sequence"/>
</dbReference>
<keyword evidence="3" id="KW-1185">Reference proteome</keyword>
<dbReference type="PANTHER" id="PTHR32432">
    <property type="entry name" value="CELL DIVISION PROTEIN FTSA-RELATED"/>
    <property type="match status" value="1"/>
</dbReference>
<organism evidence="2 3">
    <name type="scientific">Desulfoplanes formicivorans</name>
    <dbReference type="NCBI Taxonomy" id="1592317"/>
    <lineage>
        <taxon>Bacteria</taxon>
        <taxon>Pseudomonadati</taxon>
        <taxon>Thermodesulfobacteriota</taxon>
        <taxon>Desulfovibrionia</taxon>
        <taxon>Desulfovibrionales</taxon>
        <taxon>Desulfoplanaceae</taxon>
        <taxon>Desulfoplanes</taxon>
    </lineage>
</organism>
<evidence type="ECO:0000256" key="1">
    <source>
        <dbReference type="SAM" id="Phobius"/>
    </source>
</evidence>
<dbReference type="Gene3D" id="3.30.420.40">
    <property type="match status" value="1"/>
</dbReference>
<gene>
    <name evidence="2" type="ORF">DPF_1692</name>
</gene>
<reference evidence="3" key="1">
    <citation type="submission" date="2016-06" db="EMBL/GenBank/DDBJ databases">
        <title>Draft genome sequence of Desulfoplanes formicivorans strain Pf12B.</title>
        <authorList>
            <person name="Watanabe M."/>
            <person name="Kojima H."/>
            <person name="Fukui M."/>
        </authorList>
    </citation>
    <scope>NUCLEOTIDE SEQUENCE [LARGE SCALE GENOMIC DNA]</scope>
    <source>
        <strain evidence="3">Pf12B</strain>
    </source>
</reference>
<evidence type="ECO:0000313" key="2">
    <source>
        <dbReference type="EMBL" id="GAU08973.1"/>
    </source>
</evidence>
<dbReference type="AlphaFoldDB" id="A0A194AI19"/>
<proteinExistence type="predicted"/>
<evidence type="ECO:0000313" key="3">
    <source>
        <dbReference type="Proteomes" id="UP000095200"/>
    </source>
</evidence>